<dbReference type="Proteomes" id="UP001203297">
    <property type="component" value="Unassembled WGS sequence"/>
</dbReference>
<protein>
    <submittedName>
        <fullName evidence="1">Uncharacterized protein</fullName>
    </submittedName>
</protein>
<evidence type="ECO:0000313" key="1">
    <source>
        <dbReference type="EMBL" id="KAI0297507.1"/>
    </source>
</evidence>
<reference evidence="1" key="1">
    <citation type="journal article" date="2022" name="New Phytol.">
        <title>Evolutionary transition to the ectomycorrhizal habit in the genomes of a hyperdiverse lineage of mushroom-forming fungi.</title>
        <authorList>
            <person name="Looney B."/>
            <person name="Miyauchi S."/>
            <person name="Morin E."/>
            <person name="Drula E."/>
            <person name="Courty P.E."/>
            <person name="Kohler A."/>
            <person name="Kuo A."/>
            <person name="LaButti K."/>
            <person name="Pangilinan J."/>
            <person name="Lipzen A."/>
            <person name="Riley R."/>
            <person name="Andreopoulos W."/>
            <person name="He G."/>
            <person name="Johnson J."/>
            <person name="Nolan M."/>
            <person name="Tritt A."/>
            <person name="Barry K.W."/>
            <person name="Grigoriev I.V."/>
            <person name="Nagy L.G."/>
            <person name="Hibbett D."/>
            <person name="Henrissat B."/>
            <person name="Matheny P.B."/>
            <person name="Labbe J."/>
            <person name="Martin F.M."/>
        </authorList>
    </citation>
    <scope>NUCLEOTIDE SEQUENCE</scope>
    <source>
        <strain evidence="1">BPL690</strain>
    </source>
</reference>
<evidence type="ECO:0000313" key="2">
    <source>
        <dbReference type="Proteomes" id="UP001203297"/>
    </source>
</evidence>
<name>A0AAD4M135_9AGAM</name>
<organism evidence="1 2">
    <name type="scientific">Multifurca ochricompacta</name>
    <dbReference type="NCBI Taxonomy" id="376703"/>
    <lineage>
        <taxon>Eukaryota</taxon>
        <taxon>Fungi</taxon>
        <taxon>Dikarya</taxon>
        <taxon>Basidiomycota</taxon>
        <taxon>Agaricomycotina</taxon>
        <taxon>Agaricomycetes</taxon>
        <taxon>Russulales</taxon>
        <taxon>Russulaceae</taxon>
        <taxon>Multifurca</taxon>
    </lineage>
</organism>
<comment type="caution">
    <text evidence="1">The sequence shown here is derived from an EMBL/GenBank/DDBJ whole genome shotgun (WGS) entry which is preliminary data.</text>
</comment>
<proteinExistence type="predicted"/>
<accession>A0AAD4M135</accession>
<gene>
    <name evidence="1" type="ORF">B0F90DRAFT_894505</name>
</gene>
<dbReference type="EMBL" id="WTXG01000036">
    <property type="protein sequence ID" value="KAI0297507.1"/>
    <property type="molecule type" value="Genomic_DNA"/>
</dbReference>
<keyword evidence="2" id="KW-1185">Reference proteome</keyword>
<dbReference type="AlphaFoldDB" id="A0AAD4M135"/>
<sequence length="206" mass="22289">MVVPTLKGARIDPSTVTGFGRPPVESAEGDLVHVHETTTSALDLVLGRVTIGLLLPAIRALVPCTFAKTEGILSTRGLEPPEREFVDGADLVGIIRATLDGLPDAWQYMCITLHDRIALEAVRALASLITDQPFSHVQPARLTPVQRIHRIARKDALHFLCDTALLSLRRSSIAPSGNQKICCVRLYQKPSVSSLSLSPCEKVRAG</sequence>